<dbReference type="EMBL" id="NBTM02000001">
    <property type="protein sequence ID" value="PNL91978.1"/>
    <property type="molecule type" value="Genomic_DNA"/>
</dbReference>
<proteinExistence type="predicted"/>
<dbReference type="GO" id="GO:0009253">
    <property type="term" value="P:peptidoglycan catabolic process"/>
    <property type="evidence" value="ECO:0007669"/>
    <property type="project" value="InterPro"/>
</dbReference>
<feature type="domain" description="MurNAc-LAA" evidence="1">
    <location>
        <begin position="13"/>
        <end position="177"/>
    </location>
</feature>
<dbReference type="Proteomes" id="UP000192813">
    <property type="component" value="Unassembled WGS sequence"/>
</dbReference>
<organism evidence="2 3">
    <name type="scientific">Aerococcus viridans</name>
    <dbReference type="NCBI Taxonomy" id="1377"/>
    <lineage>
        <taxon>Bacteria</taxon>
        <taxon>Bacillati</taxon>
        <taxon>Bacillota</taxon>
        <taxon>Bacilli</taxon>
        <taxon>Lactobacillales</taxon>
        <taxon>Aerococcaceae</taxon>
        <taxon>Aerococcus</taxon>
    </lineage>
</organism>
<evidence type="ECO:0000313" key="3">
    <source>
        <dbReference type="Proteomes" id="UP000192813"/>
    </source>
</evidence>
<dbReference type="Pfam" id="PF01520">
    <property type="entry name" value="Amidase_3"/>
    <property type="match status" value="1"/>
</dbReference>
<dbReference type="GO" id="GO:0008745">
    <property type="term" value="F:N-acetylmuramoyl-L-alanine amidase activity"/>
    <property type="evidence" value="ECO:0007669"/>
    <property type="project" value="InterPro"/>
</dbReference>
<reference evidence="3" key="1">
    <citation type="submission" date="2017-12" db="EMBL/GenBank/DDBJ databases">
        <title>FDA dAtabase for Regulatory Grade micrObial Sequences (FDA-ARGOS): Supporting development and validation of Infectious Disease Dx tests.</title>
        <authorList>
            <person name="Hoffmann M."/>
            <person name="Allard M."/>
            <person name="Evans P."/>
            <person name="Brown E."/>
            <person name="Tallon L."/>
            <person name="Sadzewicz L."/>
            <person name="Sengamalay N."/>
            <person name="Ott S."/>
            <person name="Godinez A."/>
            <person name="Nagaraj S."/>
            <person name="Vavikolanu K."/>
            <person name="Aluvathingal J."/>
            <person name="Nadendla S."/>
            <person name="Sichtig H."/>
        </authorList>
    </citation>
    <scope>NUCLEOTIDE SEQUENCE [LARGE SCALE GENOMIC DNA]</scope>
    <source>
        <strain evidence="3">FDAARGOS_249</strain>
    </source>
</reference>
<protein>
    <recommendedName>
        <fullName evidence="1">MurNAc-LAA domain-containing protein</fullName>
    </recommendedName>
</protein>
<gene>
    <name evidence="2" type="ORF">A6J77_006950</name>
</gene>
<dbReference type="SUPFAM" id="SSF53187">
    <property type="entry name" value="Zn-dependent exopeptidases"/>
    <property type="match status" value="1"/>
</dbReference>
<accession>A0A2J9PNQ8</accession>
<comment type="caution">
    <text evidence="2">The sequence shown here is derived from an EMBL/GenBank/DDBJ whole genome shotgun (WGS) entry which is preliminary data.</text>
</comment>
<evidence type="ECO:0000259" key="1">
    <source>
        <dbReference type="Pfam" id="PF01520"/>
    </source>
</evidence>
<dbReference type="InterPro" id="IPR002508">
    <property type="entry name" value="MurNAc-LAA_cat"/>
</dbReference>
<evidence type="ECO:0000313" key="2">
    <source>
        <dbReference type="EMBL" id="PNL91978.1"/>
    </source>
</evidence>
<sequence>MKSTTFKEYKGLLIAFGHGNGDPGAVSGQFTEAEMVRKLKSYIEKWAKAAGIKVAFYMDNLYQHATDMKTYADWVVVEVHMDAAAKPQKGGHIIIHSDYVTDAIDDNLIAMIQKHFGLVTRNGLGLSKRGDLLNCNNARRWGINYRLLELFFLADATDRHYYLANLDLVAKNMVEAVVGFQIADDKVCQCTR</sequence>
<dbReference type="AlphaFoldDB" id="A0A2J9PNQ8"/>
<dbReference type="RefSeq" id="WP_083069415.1">
    <property type="nucleotide sequence ID" value="NZ_NBTM02000001.1"/>
</dbReference>
<name>A0A2J9PNQ8_9LACT</name>
<dbReference type="Gene3D" id="3.40.630.40">
    <property type="entry name" value="Zn-dependent exopeptidases"/>
    <property type="match status" value="1"/>
</dbReference>